<dbReference type="Proteomes" id="UP000324222">
    <property type="component" value="Unassembled WGS sequence"/>
</dbReference>
<proteinExistence type="predicted"/>
<evidence type="ECO:0000313" key="2">
    <source>
        <dbReference type="Proteomes" id="UP000324222"/>
    </source>
</evidence>
<keyword evidence="2" id="KW-1185">Reference proteome</keyword>
<name>A0A5B7GIM9_PORTR</name>
<dbReference type="EMBL" id="VSRR010013890">
    <property type="protein sequence ID" value="MPC56374.1"/>
    <property type="molecule type" value="Genomic_DNA"/>
</dbReference>
<dbReference type="AlphaFoldDB" id="A0A5B7GIM9"/>
<accession>A0A5B7GIM9</accession>
<protein>
    <submittedName>
        <fullName evidence="1">Uncharacterized protein</fullName>
    </submittedName>
</protein>
<organism evidence="1 2">
    <name type="scientific">Portunus trituberculatus</name>
    <name type="common">Swimming crab</name>
    <name type="synonym">Neptunus trituberculatus</name>
    <dbReference type="NCBI Taxonomy" id="210409"/>
    <lineage>
        <taxon>Eukaryota</taxon>
        <taxon>Metazoa</taxon>
        <taxon>Ecdysozoa</taxon>
        <taxon>Arthropoda</taxon>
        <taxon>Crustacea</taxon>
        <taxon>Multicrustacea</taxon>
        <taxon>Malacostraca</taxon>
        <taxon>Eumalacostraca</taxon>
        <taxon>Eucarida</taxon>
        <taxon>Decapoda</taxon>
        <taxon>Pleocyemata</taxon>
        <taxon>Brachyura</taxon>
        <taxon>Eubrachyura</taxon>
        <taxon>Portunoidea</taxon>
        <taxon>Portunidae</taxon>
        <taxon>Portuninae</taxon>
        <taxon>Portunus</taxon>
    </lineage>
</organism>
<sequence>MNDSEFVGLNAARLNTTLLETGTGWISLTKHLSANEGTALAADERGPLILGAGDGQNITGLLKMAKFLRSDRQRLEIREMKWVEALHPGGRGTSLHSTY</sequence>
<evidence type="ECO:0000313" key="1">
    <source>
        <dbReference type="EMBL" id="MPC56374.1"/>
    </source>
</evidence>
<gene>
    <name evidence="1" type="ORF">E2C01_050334</name>
</gene>
<reference evidence="1 2" key="1">
    <citation type="submission" date="2019-05" db="EMBL/GenBank/DDBJ databases">
        <title>Another draft genome of Portunus trituberculatus and its Hox gene families provides insights of decapod evolution.</title>
        <authorList>
            <person name="Jeong J.-H."/>
            <person name="Song I."/>
            <person name="Kim S."/>
            <person name="Choi T."/>
            <person name="Kim D."/>
            <person name="Ryu S."/>
            <person name="Kim W."/>
        </authorList>
    </citation>
    <scope>NUCLEOTIDE SEQUENCE [LARGE SCALE GENOMIC DNA]</scope>
    <source>
        <tissue evidence="1">Muscle</tissue>
    </source>
</reference>
<comment type="caution">
    <text evidence="1">The sequence shown here is derived from an EMBL/GenBank/DDBJ whole genome shotgun (WGS) entry which is preliminary data.</text>
</comment>